<evidence type="ECO:0000256" key="3">
    <source>
        <dbReference type="RuleBase" id="RU003560"/>
    </source>
</evidence>
<dbReference type="Proteomes" id="UP000198362">
    <property type="component" value="Unassembled WGS sequence"/>
</dbReference>
<dbReference type="OrthoDB" id="9801052at2"/>
<dbReference type="Gene3D" id="3.90.1150.10">
    <property type="entry name" value="Aspartate Aminotransferase, domain 1"/>
    <property type="match status" value="1"/>
</dbReference>
<gene>
    <name evidence="5" type="ORF">SAMN05421812_123103</name>
</gene>
<keyword evidence="5" id="KW-0808">Transferase</keyword>
<evidence type="ECO:0000313" key="6">
    <source>
        <dbReference type="Proteomes" id="UP000198362"/>
    </source>
</evidence>
<dbReference type="PANTHER" id="PTHR43094">
    <property type="entry name" value="AMINOTRANSFERASE"/>
    <property type="match status" value="1"/>
</dbReference>
<dbReference type="EMBL" id="FZPH01000023">
    <property type="protein sequence ID" value="SNT65550.1"/>
    <property type="molecule type" value="Genomic_DNA"/>
</dbReference>
<dbReference type="Pfam" id="PF00202">
    <property type="entry name" value="Aminotran_3"/>
    <property type="match status" value="1"/>
</dbReference>
<evidence type="ECO:0000256" key="2">
    <source>
        <dbReference type="ARBA" id="ARBA00022898"/>
    </source>
</evidence>
<evidence type="ECO:0000256" key="1">
    <source>
        <dbReference type="ARBA" id="ARBA00008954"/>
    </source>
</evidence>
<comment type="similarity">
    <text evidence="1 3">Belongs to the class-III pyridoxal-phosphate-dependent aminotransferase family.</text>
</comment>
<protein>
    <submittedName>
        <fullName evidence="5">Adenosylmethionine-8-amino-7-oxononanoate aminotransferase</fullName>
    </submittedName>
</protein>
<dbReference type="InterPro" id="IPR015421">
    <property type="entry name" value="PyrdxlP-dep_Trfase_major"/>
</dbReference>
<name>A0A239PET6_9ACTN</name>
<accession>A0A239PET6</accession>
<feature type="region of interest" description="Disordered" evidence="4">
    <location>
        <begin position="1"/>
        <end position="20"/>
    </location>
</feature>
<dbReference type="PROSITE" id="PS00600">
    <property type="entry name" value="AA_TRANSFER_CLASS_3"/>
    <property type="match status" value="1"/>
</dbReference>
<dbReference type="InterPro" id="IPR005814">
    <property type="entry name" value="Aminotrans_3"/>
</dbReference>
<dbReference type="GO" id="GO:0008483">
    <property type="term" value="F:transaminase activity"/>
    <property type="evidence" value="ECO:0007669"/>
    <property type="project" value="UniProtKB-KW"/>
</dbReference>
<dbReference type="PANTHER" id="PTHR43094:SF1">
    <property type="entry name" value="AMINOTRANSFERASE CLASS-III"/>
    <property type="match status" value="1"/>
</dbReference>
<dbReference type="Gene3D" id="3.40.640.10">
    <property type="entry name" value="Type I PLP-dependent aspartate aminotransferase-like (Major domain)"/>
    <property type="match status" value="1"/>
</dbReference>
<reference evidence="5 6" key="1">
    <citation type="submission" date="2017-06" db="EMBL/GenBank/DDBJ databases">
        <authorList>
            <person name="Kim H.J."/>
            <person name="Triplett B.A."/>
        </authorList>
    </citation>
    <scope>NUCLEOTIDE SEQUENCE [LARGE SCALE GENOMIC DNA]</scope>
    <source>
        <strain evidence="5 6">CGMCC 4.5593</strain>
    </source>
</reference>
<proteinExistence type="inferred from homology"/>
<dbReference type="AlphaFoldDB" id="A0A239PET6"/>
<keyword evidence="2 3" id="KW-0663">Pyridoxal phosphate</keyword>
<dbReference type="RefSeq" id="WP_089255230.1">
    <property type="nucleotide sequence ID" value="NZ_FZPH01000023.1"/>
</dbReference>
<sequence>MEQSTPSPFSEPPGRPENYPLWHGSTPMELFLEHTVRTEKFFVEGQGIRVRDAGGRWFIDGRSGCWNMGLGYSAQGVKDAIARQLDELPTATLLSYDRPAQVTVRYARALVDAVGGGLDYLRLGNTGSQMTETAVMMSRFMRVLEGNPSRTAVLSFAGSYHGLGPGGNAISGMAAGFDFCGPLLPDVHLVPAAGSWTDNVRAKIEELSAERVTCVILEPQMGVMGVIPDADDLRELARLCRQHGIHFIADEVTTGFGRIGAMSRCVDLGIRPDMLVLGKNLTSGYVPIAALLVTGEIYEKAARPNPPRFLPAGSATDGHPVAAAAGLAVLDIFERDGILAHVRTIGAHLSEQLGAIQEKRLGESRVAGAGLMLSFPLSESGGQSWPVPRREAFRRACEDRGLLVSSGAVGAWIVPPLVTTAEDGDEIAAIVDDALAAVLAETKEGAA</sequence>
<keyword evidence="5" id="KW-0032">Aminotransferase</keyword>
<dbReference type="SUPFAM" id="SSF53383">
    <property type="entry name" value="PLP-dependent transferases"/>
    <property type="match status" value="1"/>
</dbReference>
<dbReference type="InterPro" id="IPR015424">
    <property type="entry name" value="PyrdxlP-dep_Trfase"/>
</dbReference>
<dbReference type="InterPro" id="IPR049704">
    <property type="entry name" value="Aminotrans_3_PPA_site"/>
</dbReference>
<dbReference type="GO" id="GO:0030170">
    <property type="term" value="F:pyridoxal phosphate binding"/>
    <property type="evidence" value="ECO:0007669"/>
    <property type="project" value="InterPro"/>
</dbReference>
<evidence type="ECO:0000256" key="4">
    <source>
        <dbReference type="SAM" id="MobiDB-lite"/>
    </source>
</evidence>
<organism evidence="5 6">
    <name type="scientific">Asanoa hainanensis</name>
    <dbReference type="NCBI Taxonomy" id="560556"/>
    <lineage>
        <taxon>Bacteria</taxon>
        <taxon>Bacillati</taxon>
        <taxon>Actinomycetota</taxon>
        <taxon>Actinomycetes</taxon>
        <taxon>Micromonosporales</taxon>
        <taxon>Micromonosporaceae</taxon>
        <taxon>Asanoa</taxon>
    </lineage>
</organism>
<dbReference type="InterPro" id="IPR015422">
    <property type="entry name" value="PyrdxlP-dep_Trfase_small"/>
</dbReference>
<evidence type="ECO:0000313" key="5">
    <source>
        <dbReference type="EMBL" id="SNT65550.1"/>
    </source>
</evidence>
<keyword evidence="6" id="KW-1185">Reference proteome</keyword>